<accession>A0A939HMS3</accession>
<dbReference type="RefSeq" id="WP_207845021.1">
    <property type="nucleotide sequence ID" value="NZ_JAIEUM010000001.1"/>
</dbReference>
<dbReference type="Pfam" id="PF01135">
    <property type="entry name" value="PCMT"/>
    <property type="match status" value="1"/>
</dbReference>
<evidence type="ECO:0000256" key="3">
    <source>
        <dbReference type="ARBA" id="ARBA00030757"/>
    </source>
</evidence>
<dbReference type="EMBL" id="JAFVMH010000001">
    <property type="protein sequence ID" value="MBO1324232.1"/>
    <property type="molecule type" value="Genomic_DNA"/>
</dbReference>
<dbReference type="AlphaFoldDB" id="A0A939HMS3"/>
<comment type="caution">
    <text evidence="4">The sequence shown here is derived from an EMBL/GenBank/DDBJ whole genome shotgun (WGS) entry which is preliminary data.</text>
</comment>
<dbReference type="PANTHER" id="PTHR11579">
    <property type="entry name" value="PROTEIN-L-ISOASPARTATE O-METHYLTRANSFERASE"/>
    <property type="match status" value="1"/>
</dbReference>
<comment type="similarity">
    <text evidence="1">Belongs to the methyltransferase superfamily. L-isoaspartyl/D-aspartyl protein methyltransferase family.</text>
</comment>
<proteinExistence type="inferred from homology"/>
<organism evidence="4 5">
    <name type="scientific">Acetobacter garciniae</name>
    <dbReference type="NCBI Taxonomy" id="2817435"/>
    <lineage>
        <taxon>Bacteria</taxon>
        <taxon>Pseudomonadati</taxon>
        <taxon>Pseudomonadota</taxon>
        <taxon>Alphaproteobacteria</taxon>
        <taxon>Acetobacterales</taxon>
        <taxon>Acetobacteraceae</taxon>
        <taxon>Acetobacter</taxon>
    </lineage>
</organism>
<dbReference type="GO" id="GO:0004719">
    <property type="term" value="F:protein-L-isoaspartate (D-aspartate) O-methyltransferase activity"/>
    <property type="evidence" value="ECO:0007669"/>
    <property type="project" value="InterPro"/>
</dbReference>
<evidence type="ECO:0000313" key="5">
    <source>
        <dbReference type="Proteomes" id="UP000664073"/>
    </source>
</evidence>
<dbReference type="Gene3D" id="3.40.50.150">
    <property type="entry name" value="Vaccinia Virus protein VP39"/>
    <property type="match status" value="1"/>
</dbReference>
<evidence type="ECO:0000256" key="2">
    <source>
        <dbReference type="ARBA" id="ARBA00013346"/>
    </source>
</evidence>
<protein>
    <recommendedName>
        <fullName evidence="2">Protein-L-isoaspartate O-methyltransferase</fullName>
    </recommendedName>
    <alternativeName>
        <fullName evidence="3">Protein L-isoaspartyl methyltransferase</fullName>
    </alternativeName>
</protein>
<dbReference type="InterPro" id="IPR000682">
    <property type="entry name" value="PCMT"/>
</dbReference>
<keyword evidence="5" id="KW-1185">Reference proteome</keyword>
<dbReference type="InterPro" id="IPR029063">
    <property type="entry name" value="SAM-dependent_MTases_sf"/>
</dbReference>
<gene>
    <name evidence="4" type="ORF">J2D77_03535</name>
</gene>
<evidence type="ECO:0000313" key="4">
    <source>
        <dbReference type="EMBL" id="MBO1324232.1"/>
    </source>
</evidence>
<reference evidence="4" key="1">
    <citation type="submission" date="2021-03" db="EMBL/GenBank/DDBJ databases">
        <title>The complete genome sequence of Acetobacter sp. TBRC 12339.</title>
        <authorList>
            <person name="Charoenyingcharoen P."/>
            <person name="Yukphan P."/>
        </authorList>
    </citation>
    <scope>NUCLEOTIDE SEQUENCE</scope>
    <source>
        <strain evidence="4">TBRC 12339</strain>
    </source>
</reference>
<dbReference type="CDD" id="cd02440">
    <property type="entry name" value="AdoMet_MTases"/>
    <property type="match status" value="1"/>
</dbReference>
<evidence type="ECO:0000256" key="1">
    <source>
        <dbReference type="ARBA" id="ARBA00005369"/>
    </source>
</evidence>
<sequence>MSQTGHDMWAEARNLMVDDQLRPSEISNPGILKAMRALPREECVQPAQRAAAYADVSLPLAPGRVLAQPLLTARLAQAANPLPGEHALVVGAATGYSAGVLARLGLVVSALECDEQLAAMGQAFCKANALAVQWSVGPLNTGLPANGPYDLIYFDGCVGAVPDFCQKQLKPGGRLVGLIQKTGDIPEIFRATLTATQEGARYAFAYLSKAQSPLLPGLCPQPQFSL</sequence>
<dbReference type="Proteomes" id="UP000664073">
    <property type="component" value="Unassembled WGS sequence"/>
</dbReference>
<dbReference type="PANTHER" id="PTHR11579:SF18">
    <property type="entry name" value="PROTEIN-L-ISOASPARTATE O-METHYLTRANSFERASE"/>
    <property type="match status" value="1"/>
</dbReference>
<name>A0A939HMS3_9PROT</name>
<dbReference type="SUPFAM" id="SSF53335">
    <property type="entry name" value="S-adenosyl-L-methionine-dependent methyltransferases"/>
    <property type="match status" value="1"/>
</dbReference>
<dbReference type="GO" id="GO:0005737">
    <property type="term" value="C:cytoplasm"/>
    <property type="evidence" value="ECO:0007669"/>
    <property type="project" value="TreeGrafter"/>
</dbReference>